<evidence type="ECO:0000256" key="1">
    <source>
        <dbReference type="ARBA" id="ARBA00011073"/>
    </source>
</evidence>
<feature type="chain" id="PRO_5023050397" evidence="8">
    <location>
        <begin position="25"/>
        <end position="1382"/>
    </location>
</feature>
<dbReference type="InterPro" id="IPR000209">
    <property type="entry name" value="Peptidase_S8/S53_dom"/>
</dbReference>
<feature type="domain" description="Membrane-bound transcription factor site-1 protease-like N-terminal" evidence="10">
    <location>
        <begin position="78"/>
        <end position="154"/>
    </location>
</feature>
<dbReference type="Pfam" id="PF23094">
    <property type="entry name" value="MBTPS1_3rd"/>
    <property type="match status" value="1"/>
</dbReference>
<feature type="compositionally biased region" description="Basic and acidic residues" evidence="7">
    <location>
        <begin position="1046"/>
        <end position="1055"/>
    </location>
</feature>
<dbReference type="PROSITE" id="PS50082">
    <property type="entry name" value="WD_REPEATS_2"/>
    <property type="match status" value="1"/>
</dbReference>
<dbReference type="Gene3D" id="3.40.50.200">
    <property type="entry name" value="Peptidase S8/S53 domain"/>
    <property type="match status" value="1"/>
</dbReference>
<dbReference type="InterPro" id="IPR057060">
    <property type="entry name" value="MBTPS1_3rd"/>
</dbReference>
<dbReference type="GO" id="GO:0006508">
    <property type="term" value="P:proteolysis"/>
    <property type="evidence" value="ECO:0007669"/>
    <property type="project" value="UniProtKB-KW"/>
</dbReference>
<keyword evidence="14" id="KW-1185">Reference proteome</keyword>
<dbReference type="GO" id="GO:0005794">
    <property type="term" value="C:Golgi apparatus"/>
    <property type="evidence" value="ECO:0007669"/>
    <property type="project" value="TreeGrafter"/>
</dbReference>
<dbReference type="InterPro" id="IPR015943">
    <property type="entry name" value="WD40/YVTN_repeat-like_dom_sf"/>
</dbReference>
<dbReference type="OrthoDB" id="1740355at2759"/>
<keyword evidence="5" id="KW-0853">WD repeat</keyword>
<dbReference type="InterPro" id="IPR036322">
    <property type="entry name" value="WD40_repeat_dom_sf"/>
</dbReference>
<feature type="repeat" description="WD" evidence="5">
    <location>
        <begin position="1145"/>
        <end position="1186"/>
    </location>
</feature>
<reference evidence="13 14" key="1">
    <citation type="submission" date="2018-07" db="EMBL/GenBank/DDBJ databases">
        <title>The complete nuclear genome of the prasinophyte Chloropicon primus (CCMP1205).</title>
        <authorList>
            <person name="Pombert J.-F."/>
            <person name="Otis C."/>
            <person name="Turmel M."/>
            <person name="Lemieux C."/>
        </authorList>
    </citation>
    <scope>NUCLEOTIDE SEQUENCE [LARGE SCALE GENOMIC DNA]</scope>
    <source>
        <strain evidence="13 14">CCMP1205</strain>
    </source>
</reference>
<evidence type="ECO:0000313" key="13">
    <source>
        <dbReference type="EMBL" id="QDZ20650.1"/>
    </source>
</evidence>
<dbReference type="InterPro" id="IPR050131">
    <property type="entry name" value="Peptidase_S8_subtilisin-like"/>
</dbReference>
<keyword evidence="3 6" id="KW-0378">Hydrolase</keyword>
<dbReference type="Pfam" id="PF00400">
    <property type="entry name" value="WD40"/>
    <property type="match status" value="1"/>
</dbReference>
<feature type="domain" description="Peptidase S8/S53" evidence="9">
    <location>
        <begin position="225"/>
        <end position="475"/>
    </location>
</feature>
<evidence type="ECO:0000256" key="8">
    <source>
        <dbReference type="SAM" id="SignalP"/>
    </source>
</evidence>
<dbReference type="InterPro" id="IPR057032">
    <property type="entry name" value="MBTPS1_4th"/>
</dbReference>
<feature type="active site" description="Charge relay system" evidence="6">
    <location>
        <position position="267"/>
    </location>
</feature>
<dbReference type="STRING" id="1764295.A0A5B8MMW7"/>
<evidence type="ECO:0000313" key="14">
    <source>
        <dbReference type="Proteomes" id="UP000316726"/>
    </source>
</evidence>
<evidence type="ECO:0000256" key="5">
    <source>
        <dbReference type="PROSITE-ProRule" id="PRU00221"/>
    </source>
</evidence>
<dbReference type="SMART" id="SM00320">
    <property type="entry name" value="WD40"/>
    <property type="match status" value="6"/>
</dbReference>
<dbReference type="InterPro" id="IPR015500">
    <property type="entry name" value="Peptidase_S8_subtilisin-rel"/>
</dbReference>
<feature type="active site" description="Charge relay system" evidence="6">
    <location>
        <position position="234"/>
    </location>
</feature>
<dbReference type="PROSITE" id="PS51892">
    <property type="entry name" value="SUBTILASE"/>
    <property type="match status" value="1"/>
</dbReference>
<dbReference type="SUPFAM" id="SSF52743">
    <property type="entry name" value="Subtilisin-like"/>
    <property type="match status" value="1"/>
</dbReference>
<feature type="domain" description="MBTPS1 third" evidence="12">
    <location>
        <begin position="507"/>
        <end position="640"/>
    </location>
</feature>
<dbReference type="InterPro" id="IPR036852">
    <property type="entry name" value="Peptidase_S8/S53_dom_sf"/>
</dbReference>
<evidence type="ECO:0000256" key="6">
    <source>
        <dbReference type="PROSITE-ProRule" id="PRU01240"/>
    </source>
</evidence>
<dbReference type="PRINTS" id="PR00723">
    <property type="entry name" value="SUBTILISIN"/>
</dbReference>
<dbReference type="Gene3D" id="2.130.10.10">
    <property type="entry name" value="YVTN repeat-like/Quinoprotein amine dehydrogenase"/>
    <property type="match status" value="2"/>
</dbReference>
<name>A0A5B8MMW7_9CHLO</name>
<evidence type="ECO:0000259" key="11">
    <source>
        <dbReference type="Pfam" id="PF23090"/>
    </source>
</evidence>
<gene>
    <name evidence="13" type="ORF">A3770_04p31680</name>
</gene>
<dbReference type="Pfam" id="PF23090">
    <property type="entry name" value="MBTPS1_4th"/>
    <property type="match status" value="1"/>
</dbReference>
<evidence type="ECO:0000256" key="3">
    <source>
        <dbReference type="ARBA" id="ARBA00022801"/>
    </source>
</evidence>
<dbReference type="Pfam" id="PF23001">
    <property type="entry name" value="MBTP1_N"/>
    <property type="match status" value="1"/>
</dbReference>
<keyword evidence="8" id="KW-0732">Signal</keyword>
<dbReference type="InterPro" id="IPR055143">
    <property type="entry name" value="MBTP1_N"/>
</dbReference>
<dbReference type="Proteomes" id="UP000316726">
    <property type="component" value="Chromosome 4"/>
</dbReference>
<sequence>MKMAKGVVFLALLVSISWWNCAQGLKDATTCDEKGLLFQLAEEHGQYECVKIEEEESKVYDFTAETTSASDARGNATDESFVVTFDEYKFADEHKLSLEKHLPVDKAWAWRDRQNEASKYTTDFGVITVPSDGKKDGLVEAIRGLRGVKGVFPDSSVRDLQARPGPSAVDSTYKDAVQDDLDSMDAPYSTAYKERLYFDPGRERVEHQTNSQYQPELIWNQGYTGKGIRVGVFDTGLNPAEKTRYIRNIKWRSNWTFQPVRTDGNGHGTASAGSIASIHPECSSAAPDVDIYTFKVFTDITESFSSWYLDAINFALLMKVHMVNVSIGGPDFLDHPFVEKFRELVANGVAVFAAMGNMGPLRGTTNSPADEIYIIGVGSHNFNFMISDYQSRGMSLQEKPYGYGRVTPGILAYADMVMALNNQEGCSKIMGTSTASPVALSAAALCASAIPEEERYRKVTPMSLKQMLIEGADRLDHFSMYDQGPGALNMLKSVEVAKAYEPRVTVFPSYIDLTSKEDSGFFWPHSAQPVYAKSMPLMLNFTIMNGMGVTGYFTDPPRWNPRNKLGNQVRFQFDYSNVLWPWSGYLGVYMHVEDAAAHSSGIAEGSITFNVSSPPFPGEKRGTKREQEVRIDIKLRVEPTPPRSKRVLWDDYHSLQYPYAYIPKDAAHETHTYDFQGDHPHTNYFNVFNELVANGYFVEVLSSSMTCFDASQYGLLVVIDPEMEFDQEEIDKLYTDVTKEGMGLLVLADWYDRHMIDKYTLWNDNYRATMHPAMGGCNVPALNRLLSNFEVAFSNATANGHLRLGPDKQLGVYDGAMIGRMPPNSVIFEIEPHNKKADKAPVLGMTKVGEGNLVIFSDSSSFDKDISHAKTGIKKMKGVFTDFVKYASEGETPTWIEEGSFHEGEYNFDFDNFAGDRPAYFRGNIGMYEFAIPDEHENLDSESMKLLSKPLQCFRNAPLSHQPDSSCCVERKGGSASIHHNLAALFEEEGGGAQSSEFRRRTAGPGEAMATGDGGVGEIEISDGLLQTFQEGRVFGPPDFGGQAPDQKEQTKEQPKVTSLDYHNSEPLLVSITDADAGIRLYNIDKGLHERTYYSGKHGVSSARFTHHLMAILYASTREDSTKKASENHAIRYHSLHDNAYIRYFQGHTEKVLGIEMSKVSDAFFSCSLDRTVKRWDLRAEAEQGSLDLKSGETKLDCLKPRVALDRDENVIAVGTEGGSIYLYSAQKMDGGPFHTIHSESIGLLRPPISCLKMSNKGDLVAVSIQGKILVYRIDVNTVKNVKENKATQRSLYTFETGIATDNVEFDFTSDDKYLLSGCGIGSVAVWSLDDGREVGKLKGGGVDIPSCLKWSPRHALFATGSSKLSLWLPGNDPVKAEPIAE</sequence>
<feature type="active site" description="Charge relay system" evidence="6">
    <location>
        <position position="433"/>
    </location>
</feature>
<keyword evidence="2 6" id="KW-0645">Protease</keyword>
<feature type="domain" description="MBTPS1 fourth" evidence="11">
    <location>
        <begin position="641"/>
        <end position="888"/>
    </location>
</feature>
<dbReference type="PROSITE" id="PS50294">
    <property type="entry name" value="WD_REPEATS_REGION"/>
    <property type="match status" value="1"/>
</dbReference>
<keyword evidence="4 6" id="KW-0720">Serine protease</keyword>
<dbReference type="EMBL" id="CP031037">
    <property type="protein sequence ID" value="QDZ20650.1"/>
    <property type="molecule type" value="Genomic_DNA"/>
</dbReference>
<dbReference type="PANTHER" id="PTHR43806:SF7">
    <property type="entry name" value="MEMBRANE-BOUND TRANSCRIPTION FACTOR SITE-1 PROTEASE"/>
    <property type="match status" value="1"/>
</dbReference>
<dbReference type="PANTHER" id="PTHR43806">
    <property type="entry name" value="PEPTIDASE S8"/>
    <property type="match status" value="1"/>
</dbReference>
<organism evidence="13 14">
    <name type="scientific">Chloropicon primus</name>
    <dbReference type="NCBI Taxonomy" id="1764295"/>
    <lineage>
        <taxon>Eukaryota</taxon>
        <taxon>Viridiplantae</taxon>
        <taxon>Chlorophyta</taxon>
        <taxon>Chloropicophyceae</taxon>
        <taxon>Chloropicales</taxon>
        <taxon>Chloropicaceae</taxon>
        <taxon>Chloropicon</taxon>
    </lineage>
</organism>
<evidence type="ECO:0000256" key="7">
    <source>
        <dbReference type="SAM" id="MobiDB-lite"/>
    </source>
</evidence>
<dbReference type="SUPFAM" id="SSF50978">
    <property type="entry name" value="WD40 repeat-like"/>
    <property type="match status" value="1"/>
</dbReference>
<evidence type="ECO:0000259" key="10">
    <source>
        <dbReference type="Pfam" id="PF23001"/>
    </source>
</evidence>
<feature type="signal peptide" evidence="8">
    <location>
        <begin position="1"/>
        <end position="24"/>
    </location>
</feature>
<evidence type="ECO:0000259" key="9">
    <source>
        <dbReference type="Pfam" id="PF00082"/>
    </source>
</evidence>
<dbReference type="GO" id="GO:0004252">
    <property type="term" value="F:serine-type endopeptidase activity"/>
    <property type="evidence" value="ECO:0007669"/>
    <property type="project" value="UniProtKB-UniRule"/>
</dbReference>
<evidence type="ECO:0000256" key="2">
    <source>
        <dbReference type="ARBA" id="ARBA00022670"/>
    </source>
</evidence>
<evidence type="ECO:0000259" key="12">
    <source>
        <dbReference type="Pfam" id="PF23094"/>
    </source>
</evidence>
<accession>A0A5B8MMW7</accession>
<proteinExistence type="inferred from homology"/>
<evidence type="ECO:0000256" key="4">
    <source>
        <dbReference type="ARBA" id="ARBA00022825"/>
    </source>
</evidence>
<protein>
    <submittedName>
        <fullName evidence="13">Subtilisin-like protein</fullName>
    </submittedName>
</protein>
<feature type="region of interest" description="Disordered" evidence="7">
    <location>
        <begin position="989"/>
        <end position="1017"/>
    </location>
</feature>
<feature type="region of interest" description="Disordered" evidence="7">
    <location>
        <begin position="1032"/>
        <end position="1060"/>
    </location>
</feature>
<dbReference type="Pfam" id="PF00082">
    <property type="entry name" value="Peptidase_S8"/>
    <property type="match status" value="1"/>
</dbReference>
<dbReference type="InterPro" id="IPR001680">
    <property type="entry name" value="WD40_rpt"/>
</dbReference>
<comment type="similarity">
    <text evidence="1 6">Belongs to the peptidase S8 family.</text>
</comment>